<protein>
    <recommendedName>
        <fullName evidence="8">Fluoride-specific ion channel FluC</fullName>
    </recommendedName>
</protein>
<comment type="caution">
    <text evidence="9">The sequence shown here is derived from an EMBL/GenBank/DDBJ whole genome shotgun (WGS) entry which is preliminary data.</text>
</comment>
<evidence type="ECO:0000256" key="2">
    <source>
        <dbReference type="ARBA" id="ARBA00022475"/>
    </source>
</evidence>
<evidence type="ECO:0000313" key="9">
    <source>
        <dbReference type="EMBL" id="GAA0659159.1"/>
    </source>
</evidence>
<feature type="transmembrane region" description="Helical" evidence="8">
    <location>
        <begin position="37"/>
        <end position="55"/>
    </location>
</feature>
<dbReference type="EMBL" id="BAAADU010000002">
    <property type="protein sequence ID" value="GAA0659159.1"/>
    <property type="molecule type" value="Genomic_DNA"/>
</dbReference>
<evidence type="ECO:0000256" key="4">
    <source>
        <dbReference type="ARBA" id="ARBA00022989"/>
    </source>
</evidence>
<dbReference type="GO" id="GO:0062054">
    <property type="term" value="F:fluoride channel activity"/>
    <property type="evidence" value="ECO:0007669"/>
    <property type="project" value="UniProtKB-UniRule"/>
</dbReference>
<keyword evidence="8" id="KW-0406">Ion transport</keyword>
<evidence type="ECO:0000256" key="8">
    <source>
        <dbReference type="HAMAP-Rule" id="MF_00454"/>
    </source>
</evidence>
<sequence>MSRLESAETAVLVAVGGFAGANLRYFLALFLPGLSGTLAANAAGSFLLGFVMYEAYHVGVLADRTRVVAATGFLSSFTTYSTFAVESLQSAPLVLAGNVAANYALALLGVLVGRALARALGGDA</sequence>
<dbReference type="InterPro" id="IPR003691">
    <property type="entry name" value="FluC"/>
</dbReference>
<dbReference type="GO" id="GO:0005886">
    <property type="term" value="C:plasma membrane"/>
    <property type="evidence" value="ECO:0007669"/>
    <property type="project" value="UniProtKB-SubCell"/>
</dbReference>
<feature type="transmembrane region" description="Helical" evidence="8">
    <location>
        <begin position="67"/>
        <end position="85"/>
    </location>
</feature>
<feature type="transmembrane region" description="Helical" evidence="8">
    <location>
        <begin position="91"/>
        <end position="112"/>
    </location>
</feature>
<dbReference type="GeneID" id="68572858"/>
<dbReference type="AlphaFoldDB" id="A0AAV3T4N5"/>
<dbReference type="GO" id="GO:0140114">
    <property type="term" value="P:cellular detoxification of fluoride"/>
    <property type="evidence" value="ECO:0007669"/>
    <property type="project" value="UniProtKB-UniRule"/>
</dbReference>
<comment type="function">
    <text evidence="8">Fluoride-specific ion channel. Important for reducing fluoride concentration in the cell, thus reducing its toxicity.</text>
</comment>
<dbReference type="Proteomes" id="UP001500194">
    <property type="component" value="Unassembled WGS sequence"/>
</dbReference>
<evidence type="ECO:0000313" key="10">
    <source>
        <dbReference type="Proteomes" id="UP001500194"/>
    </source>
</evidence>
<gene>
    <name evidence="8" type="primary">fluC</name>
    <name evidence="8" type="synonym">crcB</name>
    <name evidence="9" type="ORF">GCM10009019_24560</name>
</gene>
<dbReference type="RefSeq" id="WP_227262235.1">
    <property type="nucleotide sequence ID" value="NZ_BAAADU010000002.1"/>
</dbReference>
<dbReference type="HAMAP" id="MF_00454">
    <property type="entry name" value="FluC"/>
    <property type="match status" value="1"/>
</dbReference>
<keyword evidence="5 8" id="KW-0472">Membrane</keyword>
<comment type="caution">
    <text evidence="8">Lacks conserved residue(s) required for the propagation of feature annotation.</text>
</comment>
<dbReference type="Pfam" id="PF02537">
    <property type="entry name" value="CRCB"/>
    <property type="match status" value="1"/>
</dbReference>
<comment type="subcellular location">
    <subcellularLocation>
        <location evidence="1 8">Cell membrane</location>
        <topology evidence="1 8">Multi-pass membrane protein</topology>
    </subcellularLocation>
</comment>
<evidence type="ECO:0000256" key="1">
    <source>
        <dbReference type="ARBA" id="ARBA00004651"/>
    </source>
</evidence>
<evidence type="ECO:0000256" key="7">
    <source>
        <dbReference type="ARBA" id="ARBA00035585"/>
    </source>
</evidence>
<keyword evidence="2 8" id="KW-1003">Cell membrane</keyword>
<comment type="catalytic activity">
    <reaction evidence="7">
        <text>fluoride(in) = fluoride(out)</text>
        <dbReference type="Rhea" id="RHEA:76159"/>
        <dbReference type="ChEBI" id="CHEBI:17051"/>
    </reaction>
    <physiologicalReaction direction="left-to-right" evidence="7">
        <dbReference type="Rhea" id="RHEA:76160"/>
    </physiologicalReaction>
</comment>
<evidence type="ECO:0000256" key="5">
    <source>
        <dbReference type="ARBA" id="ARBA00023136"/>
    </source>
</evidence>
<comment type="similarity">
    <text evidence="6 8">Belongs to the fluoride channel Fluc/FEX (TC 1.A.43) family.</text>
</comment>
<reference evidence="9 10" key="1">
    <citation type="journal article" date="2019" name="Int. J. Syst. Evol. Microbiol.">
        <title>The Global Catalogue of Microorganisms (GCM) 10K type strain sequencing project: providing services to taxonomists for standard genome sequencing and annotation.</title>
        <authorList>
            <consortium name="The Broad Institute Genomics Platform"/>
            <consortium name="The Broad Institute Genome Sequencing Center for Infectious Disease"/>
            <person name="Wu L."/>
            <person name="Ma J."/>
        </authorList>
    </citation>
    <scope>NUCLEOTIDE SEQUENCE [LARGE SCALE GENOMIC DNA]</scope>
    <source>
        <strain evidence="9 10">JCM 16327</strain>
    </source>
</reference>
<keyword evidence="8" id="KW-0407">Ion channel</keyword>
<proteinExistence type="inferred from homology"/>
<keyword evidence="8" id="KW-0813">Transport</keyword>
<organism evidence="9 10">
    <name type="scientific">Salarchaeum japonicum</name>
    <dbReference type="NCBI Taxonomy" id="555573"/>
    <lineage>
        <taxon>Archaea</taxon>
        <taxon>Methanobacteriati</taxon>
        <taxon>Methanobacteriota</taxon>
        <taxon>Stenosarchaea group</taxon>
        <taxon>Halobacteria</taxon>
        <taxon>Halobacteriales</taxon>
        <taxon>Halobacteriaceae</taxon>
    </lineage>
</organism>
<keyword evidence="4 8" id="KW-1133">Transmembrane helix</keyword>
<evidence type="ECO:0000256" key="3">
    <source>
        <dbReference type="ARBA" id="ARBA00022692"/>
    </source>
</evidence>
<feature type="transmembrane region" description="Helical" evidence="8">
    <location>
        <begin position="12"/>
        <end position="31"/>
    </location>
</feature>
<keyword evidence="3 8" id="KW-0812">Transmembrane</keyword>
<keyword evidence="10" id="KW-1185">Reference proteome</keyword>
<name>A0AAV3T4N5_9EURY</name>
<evidence type="ECO:0000256" key="6">
    <source>
        <dbReference type="ARBA" id="ARBA00035120"/>
    </source>
</evidence>
<accession>A0AAV3T4N5</accession>